<keyword evidence="2 5" id="KW-0812">Transmembrane</keyword>
<dbReference type="GO" id="GO:0005248">
    <property type="term" value="F:voltage-gated sodium channel activity"/>
    <property type="evidence" value="ECO:0007669"/>
    <property type="project" value="InterPro"/>
</dbReference>
<feature type="transmembrane region" description="Helical" evidence="5">
    <location>
        <begin position="157"/>
        <end position="180"/>
    </location>
</feature>
<evidence type="ECO:0000256" key="3">
    <source>
        <dbReference type="ARBA" id="ARBA00022989"/>
    </source>
</evidence>
<accession>A0A7K4V068</accession>
<feature type="non-terminal residue" evidence="8">
    <location>
        <position position="330"/>
    </location>
</feature>
<evidence type="ECO:0000256" key="2">
    <source>
        <dbReference type="ARBA" id="ARBA00022692"/>
    </source>
</evidence>
<dbReference type="Proteomes" id="UP000580681">
    <property type="component" value="Unassembled WGS sequence"/>
</dbReference>
<comment type="subcellular location">
    <subcellularLocation>
        <location evidence="1">Membrane</location>
        <topology evidence="1">Multi-pass membrane protein</topology>
    </subcellularLocation>
</comment>
<dbReference type="AlphaFoldDB" id="A0A7K4V068"/>
<evidence type="ECO:0000313" key="8">
    <source>
        <dbReference type="EMBL" id="NWR15530.1"/>
    </source>
</evidence>
<dbReference type="GO" id="GO:0086010">
    <property type="term" value="P:membrane depolarization during action potential"/>
    <property type="evidence" value="ECO:0007669"/>
    <property type="project" value="TreeGrafter"/>
</dbReference>
<dbReference type="InterPro" id="IPR043203">
    <property type="entry name" value="VGCC_Ca_Na"/>
</dbReference>
<dbReference type="FunFam" id="1.10.287.70:FF:000049">
    <property type="entry name" value="Voltage-dependent sodium channel 2"/>
    <property type="match status" value="1"/>
</dbReference>
<dbReference type="Gene3D" id="1.10.287.70">
    <property type="match status" value="1"/>
</dbReference>
<dbReference type="Gene3D" id="1.20.120.350">
    <property type="entry name" value="Voltage-gated potassium channels. Chain C"/>
    <property type="match status" value="1"/>
</dbReference>
<dbReference type="GO" id="GO:0019228">
    <property type="term" value="P:neuronal action potential"/>
    <property type="evidence" value="ECO:0007669"/>
    <property type="project" value="TreeGrafter"/>
</dbReference>
<keyword evidence="4 5" id="KW-0472">Membrane</keyword>
<evidence type="ECO:0000259" key="6">
    <source>
        <dbReference type="Pfam" id="PF00520"/>
    </source>
</evidence>
<sequence length="330" mass="37454">VFTGIFTAEMFLKIIAMDPYYYFQEGWNIFDGFIVSLSLMELGLANVEGLSVLRSFRLVNILFKIYIVNINSILAKSMLKGLTFLREVFLIVFSLDEGLFGKSYKECVCKISSDCELPRWHMHDFFHSFLIVFRVLCGEWIETMWDCMEVAGQTMCLTVFMMVMVIGNLVVLNLFLALLLSSFSSDNLAATDDDNEMNNLQIAVARIQKGIDYVKRKVREFIQKAFVRKQKALDEIKPLEDLNNKKDSCISNHTIVDIGKNLAYLKDGNGTTSGIGSSVEKYVVDESDYMSFINNPSLTVTVPIAVGESDFENLNTEEFSSESDLEESKE</sequence>
<gene>
    <name evidence="8" type="primary">Scn2a_2</name>
    <name evidence="8" type="ORF">EMBFUC_R11772</name>
</gene>
<feature type="domain" description="Sodium ion transport-associated" evidence="7">
    <location>
        <begin position="194"/>
        <end position="329"/>
    </location>
</feature>
<protein>
    <submittedName>
        <fullName evidence="8">SCN2A protein</fullName>
    </submittedName>
</protein>
<evidence type="ECO:0000313" key="9">
    <source>
        <dbReference type="Proteomes" id="UP000580681"/>
    </source>
</evidence>
<proteinExistence type="predicted"/>
<evidence type="ECO:0000256" key="1">
    <source>
        <dbReference type="ARBA" id="ARBA00004141"/>
    </source>
</evidence>
<dbReference type="Pfam" id="PF00520">
    <property type="entry name" value="Ion_trans"/>
    <property type="match status" value="1"/>
</dbReference>
<evidence type="ECO:0000256" key="5">
    <source>
        <dbReference type="SAM" id="Phobius"/>
    </source>
</evidence>
<dbReference type="Pfam" id="PF06512">
    <property type="entry name" value="Na_trans_assoc"/>
    <property type="match status" value="1"/>
</dbReference>
<dbReference type="InterPro" id="IPR027359">
    <property type="entry name" value="Volt_channel_dom_sf"/>
</dbReference>
<dbReference type="InterPro" id="IPR005821">
    <property type="entry name" value="Ion_trans_dom"/>
</dbReference>
<evidence type="ECO:0000259" key="7">
    <source>
        <dbReference type="Pfam" id="PF06512"/>
    </source>
</evidence>
<name>A0A7K4V068_9EMBE</name>
<feature type="domain" description="Ion transport" evidence="6">
    <location>
        <begin position="1"/>
        <end position="187"/>
    </location>
</feature>
<dbReference type="GO" id="GO:0001518">
    <property type="term" value="C:voltage-gated sodium channel complex"/>
    <property type="evidence" value="ECO:0007669"/>
    <property type="project" value="InterPro"/>
</dbReference>
<evidence type="ECO:0000256" key="4">
    <source>
        <dbReference type="ARBA" id="ARBA00023136"/>
    </source>
</evidence>
<dbReference type="PANTHER" id="PTHR10037">
    <property type="entry name" value="VOLTAGE-GATED CATION CHANNEL CALCIUM AND SODIUM"/>
    <property type="match status" value="1"/>
</dbReference>
<comment type="caution">
    <text evidence="8">The sequence shown here is derived from an EMBL/GenBank/DDBJ whole genome shotgun (WGS) entry which is preliminary data.</text>
</comment>
<keyword evidence="9" id="KW-1185">Reference proteome</keyword>
<keyword evidence="3 5" id="KW-1133">Transmembrane helix</keyword>
<dbReference type="InterPro" id="IPR010526">
    <property type="entry name" value="Na_trans_assoc_dom"/>
</dbReference>
<dbReference type="PANTHER" id="PTHR10037:SF278">
    <property type="entry name" value="SODIUM CHANNEL PROTEIN TYPE 2 SUBUNIT ALPHA"/>
    <property type="match status" value="1"/>
</dbReference>
<dbReference type="SUPFAM" id="SSF81324">
    <property type="entry name" value="Voltage-gated potassium channels"/>
    <property type="match status" value="1"/>
</dbReference>
<feature type="non-terminal residue" evidence="8">
    <location>
        <position position="1"/>
    </location>
</feature>
<reference evidence="8 9" key="1">
    <citation type="submission" date="2019-09" db="EMBL/GenBank/DDBJ databases">
        <title>Bird 10,000 Genomes (B10K) Project - Family phase.</title>
        <authorList>
            <person name="Zhang G."/>
        </authorList>
    </citation>
    <scope>NUCLEOTIDE SEQUENCE [LARGE SCALE GENOMIC DNA]</scope>
    <source>
        <strain evidence="8">B10K-DU-015-11</strain>
        <tissue evidence="8">Mixed tissue sample</tissue>
    </source>
</reference>
<organism evidence="8 9">
    <name type="scientific">Emberiza fucata</name>
    <dbReference type="NCBI Taxonomy" id="337179"/>
    <lineage>
        <taxon>Eukaryota</taxon>
        <taxon>Metazoa</taxon>
        <taxon>Chordata</taxon>
        <taxon>Craniata</taxon>
        <taxon>Vertebrata</taxon>
        <taxon>Euteleostomi</taxon>
        <taxon>Archelosauria</taxon>
        <taxon>Archosauria</taxon>
        <taxon>Dinosauria</taxon>
        <taxon>Saurischia</taxon>
        <taxon>Theropoda</taxon>
        <taxon>Coelurosauria</taxon>
        <taxon>Aves</taxon>
        <taxon>Neognathae</taxon>
        <taxon>Neoaves</taxon>
        <taxon>Telluraves</taxon>
        <taxon>Australaves</taxon>
        <taxon>Passeriformes</taxon>
        <taxon>Passeroidea</taxon>
        <taxon>Fringillidae</taxon>
        <taxon>Emberizinae</taxon>
        <taxon>Emberizini</taxon>
        <taxon>Emberiza</taxon>
    </lineage>
</organism>
<dbReference type="EMBL" id="VYZJ01000083">
    <property type="protein sequence ID" value="NWR15530.1"/>
    <property type="molecule type" value="Genomic_DNA"/>
</dbReference>